<gene>
    <name evidence="1" type="ORF">RDI58_008163</name>
</gene>
<sequence length="148" mass="16700">MSDIFYNNSWHFQDLSFVFPDDIQTRINSIYTTDGLRYFYFPSWALNSNGLFSMSSVYKLINQYLSPTTHSDFNWIWQFDKSGGSTMKKCSILACSNLVKLGNQSVLFSNVLTHSRVLAGNDSNHTQNAYATSPELLAVDVASNANVI</sequence>
<evidence type="ECO:0000313" key="1">
    <source>
        <dbReference type="EMBL" id="KAK6794710.1"/>
    </source>
</evidence>
<reference evidence="1 2" key="1">
    <citation type="submission" date="2024-02" db="EMBL/GenBank/DDBJ databases">
        <title>de novo genome assembly of Solanum bulbocastanum strain 11H21.</title>
        <authorList>
            <person name="Hosaka A.J."/>
        </authorList>
    </citation>
    <scope>NUCLEOTIDE SEQUENCE [LARGE SCALE GENOMIC DNA]</scope>
    <source>
        <tissue evidence="1">Young leaves</tissue>
    </source>
</reference>
<proteinExistence type="predicted"/>
<comment type="caution">
    <text evidence="1">The sequence shown here is derived from an EMBL/GenBank/DDBJ whole genome shotgun (WGS) entry which is preliminary data.</text>
</comment>
<dbReference type="EMBL" id="JBANQN010000003">
    <property type="protein sequence ID" value="KAK6794710.1"/>
    <property type="molecule type" value="Genomic_DNA"/>
</dbReference>
<dbReference type="Proteomes" id="UP001371456">
    <property type="component" value="Unassembled WGS sequence"/>
</dbReference>
<organism evidence="1 2">
    <name type="scientific">Solanum bulbocastanum</name>
    <name type="common">Wild potato</name>
    <dbReference type="NCBI Taxonomy" id="147425"/>
    <lineage>
        <taxon>Eukaryota</taxon>
        <taxon>Viridiplantae</taxon>
        <taxon>Streptophyta</taxon>
        <taxon>Embryophyta</taxon>
        <taxon>Tracheophyta</taxon>
        <taxon>Spermatophyta</taxon>
        <taxon>Magnoliopsida</taxon>
        <taxon>eudicotyledons</taxon>
        <taxon>Gunneridae</taxon>
        <taxon>Pentapetalae</taxon>
        <taxon>asterids</taxon>
        <taxon>lamiids</taxon>
        <taxon>Solanales</taxon>
        <taxon>Solanaceae</taxon>
        <taxon>Solanoideae</taxon>
        <taxon>Solaneae</taxon>
        <taxon>Solanum</taxon>
    </lineage>
</organism>
<accession>A0AAN8YJB2</accession>
<dbReference type="AlphaFoldDB" id="A0AAN8YJB2"/>
<evidence type="ECO:0000313" key="2">
    <source>
        <dbReference type="Proteomes" id="UP001371456"/>
    </source>
</evidence>
<name>A0AAN8YJB2_SOLBU</name>
<protein>
    <submittedName>
        <fullName evidence="1">Uncharacterized protein</fullName>
    </submittedName>
</protein>
<keyword evidence="2" id="KW-1185">Reference proteome</keyword>